<reference evidence="2 3" key="1">
    <citation type="journal article" date="2024" name="ISME J.">
        <title>Tailless and filamentous prophages are predominant in marine Vibrio.</title>
        <authorList>
            <person name="Steensen K."/>
            <person name="Seneca J."/>
            <person name="Bartlau N."/>
            <person name="Yu X.A."/>
            <person name="Hussain F.A."/>
            <person name="Polz M.F."/>
        </authorList>
    </citation>
    <scope>NUCLEOTIDE SEQUENCE [LARGE SCALE GENOMIC DNA]</scope>
    <source>
        <strain evidence="2 3">10N.222.51.A1</strain>
    </source>
</reference>
<gene>
    <name evidence="2" type="ORF">AB4566_19570</name>
</gene>
<sequence>MNQPNNRSKKTTSGFGGLEVLKVSTTNKKIAASNNKKPRHEGKKMQSNNGVLRNDNNREFSVRLSRQLNVKRYPVIATICLLQKRDDIVSLLKQAQQSPSNLPIRLTSYLKMEGLLNNENALTDKAKRVCTTGKMPISERGLYHIWYSDNDPLLGTKALLIQRDNAFKEPKHQIMHKGRDAAHSTFAINLPEDNSRILTVEFLGGERENSNRLSTEDIISISPEVICCATDNKMLNLTWSLTLDSSSITLKGPLNILSGRDLKQDSPVDFEYQQSEYLSKAPTIFSSLATHLGGHWQQQVKRASVPFALTEQNQGMLSQFSLNNYPVFKMETQHGHFNQVNIDYLPVEPIQGEATQWHLAWLERYHASSFKETERVEADQLSWLTQSALKQHKLVPLSGNDLIGALSKEKSPHAYWHCAAINDLTPSLSSIAALPLTLIDNEPVDIKQLIKKLSLNKPCTQFIYSDRYIRTNRQQSLLKVIAQPLSSSDITIFTELGDEEALTGKCPEQWNIESFSKRADNHDRYWIFQSIDHITAWKCTVSLDFLVNKDSVYYAQGYPTFTPIVIEDLPEYLQSALAHNTLEVTA</sequence>
<name>A0ABV4NG93_9VIBR</name>
<accession>A0ABV4NG93</accession>
<evidence type="ECO:0000313" key="2">
    <source>
        <dbReference type="EMBL" id="MFA0570470.1"/>
    </source>
</evidence>
<keyword evidence="3" id="KW-1185">Reference proteome</keyword>
<dbReference type="EMBL" id="JBFRUW010000084">
    <property type="protein sequence ID" value="MFA0570470.1"/>
    <property type="molecule type" value="Genomic_DNA"/>
</dbReference>
<feature type="region of interest" description="Disordered" evidence="1">
    <location>
        <begin position="1"/>
        <end position="20"/>
    </location>
</feature>
<dbReference type="Proteomes" id="UP001570417">
    <property type="component" value="Unassembled WGS sequence"/>
</dbReference>
<dbReference type="RefSeq" id="WP_372267955.1">
    <property type="nucleotide sequence ID" value="NZ_JBFRUW010000084.1"/>
</dbReference>
<evidence type="ECO:0000256" key="1">
    <source>
        <dbReference type="SAM" id="MobiDB-lite"/>
    </source>
</evidence>
<protein>
    <submittedName>
        <fullName evidence="2">Uncharacterized protein</fullName>
    </submittedName>
</protein>
<evidence type="ECO:0000313" key="3">
    <source>
        <dbReference type="Proteomes" id="UP001570417"/>
    </source>
</evidence>
<feature type="region of interest" description="Disordered" evidence="1">
    <location>
        <begin position="26"/>
        <end position="54"/>
    </location>
</feature>
<feature type="compositionally biased region" description="Polar residues" evidence="1">
    <location>
        <begin position="26"/>
        <end position="35"/>
    </location>
</feature>
<comment type="caution">
    <text evidence="2">The sequence shown here is derived from an EMBL/GenBank/DDBJ whole genome shotgun (WGS) entry which is preliminary data.</text>
</comment>
<organism evidence="2 3">
    <name type="scientific">Vibrio gallaecicus</name>
    <dbReference type="NCBI Taxonomy" id="552386"/>
    <lineage>
        <taxon>Bacteria</taxon>
        <taxon>Pseudomonadati</taxon>
        <taxon>Pseudomonadota</taxon>
        <taxon>Gammaproteobacteria</taxon>
        <taxon>Vibrionales</taxon>
        <taxon>Vibrionaceae</taxon>
        <taxon>Vibrio</taxon>
    </lineage>
</organism>
<proteinExistence type="predicted"/>